<dbReference type="HOGENOM" id="CLU_2980644_0_0_1"/>
<dbReference type="Proteomes" id="UP000054485">
    <property type="component" value="Unassembled WGS sequence"/>
</dbReference>
<evidence type="ECO:0000313" key="3">
    <source>
        <dbReference type="Proteomes" id="UP000054485"/>
    </source>
</evidence>
<keyword evidence="1" id="KW-0472">Membrane</keyword>
<accession>A0A0D0AB25</accession>
<proteinExistence type="predicted"/>
<name>A0A0D0AB25_9AGAM</name>
<dbReference type="InParanoid" id="A0A0D0AB25"/>
<keyword evidence="3" id="KW-1185">Reference proteome</keyword>
<organism evidence="2 3">
    <name type="scientific">Suillus luteus UH-Slu-Lm8-n1</name>
    <dbReference type="NCBI Taxonomy" id="930992"/>
    <lineage>
        <taxon>Eukaryota</taxon>
        <taxon>Fungi</taxon>
        <taxon>Dikarya</taxon>
        <taxon>Basidiomycota</taxon>
        <taxon>Agaricomycotina</taxon>
        <taxon>Agaricomycetes</taxon>
        <taxon>Agaricomycetidae</taxon>
        <taxon>Boletales</taxon>
        <taxon>Suillineae</taxon>
        <taxon>Suillaceae</taxon>
        <taxon>Suillus</taxon>
    </lineage>
</organism>
<feature type="transmembrane region" description="Helical" evidence="1">
    <location>
        <begin position="7"/>
        <end position="29"/>
    </location>
</feature>
<sequence length="58" mass="6469">MPIITDFLILILILNVMPIITDFLIHTLIHVPGGKTLYKWDAHQKSASRFLPGGGEVI</sequence>
<evidence type="ECO:0000313" key="2">
    <source>
        <dbReference type="EMBL" id="KIK38961.1"/>
    </source>
</evidence>
<reference evidence="2 3" key="1">
    <citation type="submission" date="2014-04" db="EMBL/GenBank/DDBJ databases">
        <authorList>
            <consortium name="DOE Joint Genome Institute"/>
            <person name="Kuo A."/>
            <person name="Ruytinx J."/>
            <person name="Rineau F."/>
            <person name="Colpaert J."/>
            <person name="Kohler A."/>
            <person name="Nagy L.G."/>
            <person name="Floudas D."/>
            <person name="Copeland A."/>
            <person name="Barry K.W."/>
            <person name="Cichocki N."/>
            <person name="Veneault-Fourrey C."/>
            <person name="LaButti K."/>
            <person name="Lindquist E.A."/>
            <person name="Lipzen A."/>
            <person name="Lundell T."/>
            <person name="Morin E."/>
            <person name="Murat C."/>
            <person name="Sun H."/>
            <person name="Tunlid A."/>
            <person name="Henrissat B."/>
            <person name="Grigoriev I.V."/>
            <person name="Hibbett D.S."/>
            <person name="Martin F."/>
            <person name="Nordberg H.P."/>
            <person name="Cantor M.N."/>
            <person name="Hua S.X."/>
        </authorList>
    </citation>
    <scope>NUCLEOTIDE SEQUENCE [LARGE SCALE GENOMIC DNA]</scope>
    <source>
        <strain evidence="2 3">UH-Slu-Lm8-n1</strain>
    </source>
</reference>
<dbReference type="EMBL" id="KN835365">
    <property type="protein sequence ID" value="KIK38961.1"/>
    <property type="molecule type" value="Genomic_DNA"/>
</dbReference>
<evidence type="ECO:0000256" key="1">
    <source>
        <dbReference type="SAM" id="Phobius"/>
    </source>
</evidence>
<protein>
    <submittedName>
        <fullName evidence="2">Uncharacterized protein</fullName>
    </submittedName>
</protein>
<keyword evidence="1" id="KW-0812">Transmembrane</keyword>
<gene>
    <name evidence="2" type="ORF">CY34DRAFT_14695</name>
</gene>
<dbReference type="AlphaFoldDB" id="A0A0D0AB25"/>
<reference evidence="3" key="2">
    <citation type="submission" date="2015-01" db="EMBL/GenBank/DDBJ databases">
        <title>Evolutionary Origins and Diversification of the Mycorrhizal Mutualists.</title>
        <authorList>
            <consortium name="DOE Joint Genome Institute"/>
            <consortium name="Mycorrhizal Genomics Consortium"/>
            <person name="Kohler A."/>
            <person name="Kuo A."/>
            <person name="Nagy L.G."/>
            <person name="Floudas D."/>
            <person name="Copeland A."/>
            <person name="Barry K.W."/>
            <person name="Cichocki N."/>
            <person name="Veneault-Fourrey C."/>
            <person name="LaButti K."/>
            <person name="Lindquist E.A."/>
            <person name="Lipzen A."/>
            <person name="Lundell T."/>
            <person name="Morin E."/>
            <person name="Murat C."/>
            <person name="Riley R."/>
            <person name="Ohm R."/>
            <person name="Sun H."/>
            <person name="Tunlid A."/>
            <person name="Henrissat B."/>
            <person name="Grigoriev I.V."/>
            <person name="Hibbett D.S."/>
            <person name="Martin F."/>
        </authorList>
    </citation>
    <scope>NUCLEOTIDE SEQUENCE [LARGE SCALE GENOMIC DNA]</scope>
    <source>
        <strain evidence="3">UH-Slu-Lm8-n1</strain>
    </source>
</reference>
<keyword evidence="1" id="KW-1133">Transmembrane helix</keyword>